<evidence type="ECO:0000313" key="4">
    <source>
        <dbReference type="Proteomes" id="UP000294933"/>
    </source>
</evidence>
<dbReference type="CDD" id="cd21037">
    <property type="entry name" value="MLKL_NTD"/>
    <property type="match status" value="1"/>
</dbReference>
<dbReference type="PANTHER" id="PTHR47691">
    <property type="entry name" value="REGULATOR-RELATED"/>
    <property type="match status" value="1"/>
</dbReference>
<accession>A0A4Y7PKM3</accession>
<proteinExistence type="predicted"/>
<protein>
    <recommendedName>
        <fullName evidence="2">Novel STAND NTPase 1 domain-containing protein</fullName>
    </recommendedName>
</protein>
<reference evidence="3 4" key="1">
    <citation type="submission" date="2018-06" db="EMBL/GenBank/DDBJ databases">
        <title>A transcriptomic atlas of mushroom development highlights an independent origin of complex multicellularity.</title>
        <authorList>
            <consortium name="DOE Joint Genome Institute"/>
            <person name="Krizsan K."/>
            <person name="Almasi E."/>
            <person name="Merenyi Z."/>
            <person name="Sahu N."/>
            <person name="Viragh M."/>
            <person name="Koszo T."/>
            <person name="Mondo S."/>
            <person name="Kiss B."/>
            <person name="Balint B."/>
            <person name="Kues U."/>
            <person name="Barry K."/>
            <person name="Hegedus J.C."/>
            <person name="Henrissat B."/>
            <person name="Johnson J."/>
            <person name="Lipzen A."/>
            <person name="Ohm R."/>
            <person name="Nagy I."/>
            <person name="Pangilinan J."/>
            <person name="Yan J."/>
            <person name="Xiong Y."/>
            <person name="Grigoriev I.V."/>
            <person name="Hibbett D.S."/>
            <person name="Nagy L.G."/>
        </authorList>
    </citation>
    <scope>NUCLEOTIDE SEQUENCE [LARGE SCALE GENOMIC DNA]</scope>
    <source>
        <strain evidence="3 4">SZMC22713</strain>
    </source>
</reference>
<dbReference type="InterPro" id="IPR011990">
    <property type="entry name" value="TPR-like_helical_dom_sf"/>
</dbReference>
<evidence type="ECO:0000313" key="3">
    <source>
        <dbReference type="EMBL" id="TDL15775.1"/>
    </source>
</evidence>
<dbReference type="InterPro" id="IPR049052">
    <property type="entry name" value="nSTAND1"/>
</dbReference>
<dbReference type="SMART" id="SM00028">
    <property type="entry name" value="TPR"/>
    <property type="match status" value="3"/>
</dbReference>
<dbReference type="SUPFAM" id="SSF48452">
    <property type="entry name" value="TPR-like"/>
    <property type="match status" value="1"/>
</dbReference>
<organism evidence="3 4">
    <name type="scientific">Rickenella mellea</name>
    <dbReference type="NCBI Taxonomy" id="50990"/>
    <lineage>
        <taxon>Eukaryota</taxon>
        <taxon>Fungi</taxon>
        <taxon>Dikarya</taxon>
        <taxon>Basidiomycota</taxon>
        <taxon>Agaricomycotina</taxon>
        <taxon>Agaricomycetes</taxon>
        <taxon>Hymenochaetales</taxon>
        <taxon>Rickenellaceae</taxon>
        <taxon>Rickenella</taxon>
    </lineage>
</organism>
<keyword evidence="4" id="KW-1185">Reference proteome</keyword>
<dbReference type="STRING" id="50990.A0A4Y7PKM3"/>
<evidence type="ECO:0000259" key="2">
    <source>
        <dbReference type="Pfam" id="PF20703"/>
    </source>
</evidence>
<dbReference type="Gene3D" id="1.25.40.10">
    <property type="entry name" value="Tetratricopeptide repeat domain"/>
    <property type="match status" value="2"/>
</dbReference>
<dbReference type="VEuPathDB" id="FungiDB:BD410DRAFT_777771"/>
<dbReference type="InterPro" id="IPR027417">
    <property type="entry name" value="P-loop_NTPase"/>
</dbReference>
<dbReference type="EMBL" id="ML170262">
    <property type="protein sequence ID" value="TDL15775.1"/>
    <property type="molecule type" value="Genomic_DNA"/>
</dbReference>
<dbReference type="PANTHER" id="PTHR47691:SF3">
    <property type="entry name" value="HTH-TYPE TRANSCRIPTIONAL REGULATOR RV0890C-RELATED"/>
    <property type="match status" value="1"/>
</dbReference>
<dbReference type="InterPro" id="IPR059179">
    <property type="entry name" value="MLKL-like_MCAfunc"/>
</dbReference>
<dbReference type="SUPFAM" id="SSF52540">
    <property type="entry name" value="P-loop containing nucleoside triphosphate hydrolases"/>
    <property type="match status" value="1"/>
</dbReference>
<name>A0A4Y7PKM3_9AGAM</name>
<sequence>MPSPPSTSEYVFEGTKISLKLLSDVACLIPIPYVQAALEAANKLILTGAELHSQPELRDQLNTRVCALMLVMIAPLKGKMAHQIPPDLKGDIEQLTDLECITSVLRKIANQNQLLLIIFRSINTEKITSRANKLDTSMKKFDVSRHINDAVRLSEISNNIRDGIGLATKISDKIDILCQRIHVASTLPLMVMPTKPRIFFGRDDVVEDLARRMFMTNGPLIAILGPGGMGKTSVALAVMQHELVKARFGKNLFWVPCSQSTSSSRLLDLIAAGLRITQNTLDRLDDILTELNATTDPRAVLLDNFETPWNLPDHRPDVENILCALANVAHLSILVTMRSSDPPSEEIDWYSENLSSLLDRDARRVYIANHPEAGSDAALDALLAELSYMPLTITLMSKLGRNSSFMPTTLLNTWRIKHTDMLHRRPDPKNSVSFSIQLSLNSPLVKADPDAVTLLFILSMLPGGAQSNFLHQLAPSISNIPGAIVTLTQSSLAERRVAARSVHVIPLIRSYMLDHHPLPDAIRKDVHEAYYQLISSRKSEPGEPKFTEYTQAISIEETNIRAVLMDATRNGSDDASLDALLSLSWYQCWTRPRTEIVDHTVQLARAAENKLWLAEALRCKGHIYFLLDRYHDACLALEIARNNFIDLNNPLHAARCLLKLSNIYTFIQTRDAVERVQEEFHNLSDSRGIADGLLQLGEYYDYMNRYTDAHATLENAQKRYVELNYPLGVAHCNIWLARYAHENNYDSARSSAEQALVEYKHLSVKEQVVVCVIELCSILKSMSQYEEAHTRIAQGLELSQEVGSPLCTAQLLRVLGDVYLQQKDGDRACSAYQQAWEYYQRIASHVGESGVTHCKVMEDICSGRSSEPHGEVTEWSVTTKPHPALDDAHGSAYK</sequence>
<dbReference type="InterPro" id="IPR019734">
    <property type="entry name" value="TPR_rpt"/>
</dbReference>
<feature type="region of interest" description="Disordered" evidence="1">
    <location>
        <begin position="863"/>
        <end position="894"/>
    </location>
</feature>
<dbReference type="Proteomes" id="UP000294933">
    <property type="component" value="Unassembled WGS sequence"/>
</dbReference>
<dbReference type="AlphaFoldDB" id="A0A4Y7PKM3"/>
<dbReference type="Gene3D" id="3.40.50.300">
    <property type="entry name" value="P-loop containing nucleotide triphosphate hydrolases"/>
    <property type="match status" value="1"/>
</dbReference>
<dbReference type="OrthoDB" id="3052556at2759"/>
<evidence type="ECO:0000256" key="1">
    <source>
        <dbReference type="SAM" id="MobiDB-lite"/>
    </source>
</evidence>
<feature type="domain" description="Novel STAND NTPase 1" evidence="2">
    <location>
        <begin position="196"/>
        <end position="339"/>
    </location>
</feature>
<dbReference type="Pfam" id="PF20703">
    <property type="entry name" value="nSTAND1"/>
    <property type="match status" value="1"/>
</dbReference>
<feature type="compositionally biased region" description="Basic and acidic residues" evidence="1">
    <location>
        <begin position="883"/>
        <end position="894"/>
    </location>
</feature>
<gene>
    <name evidence="3" type="ORF">BD410DRAFT_777771</name>
</gene>